<sequence length="86" mass="10038">MTRIDRENQNPCQYIRKDYEPFIQSRLKEKGITTVILLDAYIVSVTDPMTVSETFRGMPRKSHVVYQKNPGYIREIFEGLAIVQIS</sequence>
<accession>Q2FM04</accession>
<dbReference type="AlphaFoldDB" id="Q2FM04"/>
<keyword evidence="2" id="KW-1185">Reference proteome</keyword>
<reference evidence="2" key="1">
    <citation type="journal article" date="2016" name="Stand. Genomic Sci.">
        <title>Complete genome sequence of Methanospirillum hungatei type strain JF1.</title>
        <authorList>
            <person name="Gunsalus R.P."/>
            <person name="Cook L.E."/>
            <person name="Crable B."/>
            <person name="Rohlin L."/>
            <person name="McDonald E."/>
            <person name="Mouttaki H."/>
            <person name="Sieber J.R."/>
            <person name="Poweleit N."/>
            <person name="Zhou H."/>
            <person name="Lapidus A.L."/>
            <person name="Daligault H.E."/>
            <person name="Land M."/>
            <person name="Gilna P."/>
            <person name="Ivanova N."/>
            <person name="Kyrpides N."/>
            <person name="Culley D.E."/>
            <person name="McInerney M.J."/>
        </authorList>
    </citation>
    <scope>NUCLEOTIDE SEQUENCE [LARGE SCALE GENOMIC DNA]</scope>
    <source>
        <strain evidence="2">ATCC 27890 / DSM 864 / NBRC 100397 / JF-1</strain>
    </source>
</reference>
<dbReference type="RefSeq" id="WP_011448393.1">
    <property type="nucleotide sequence ID" value="NC_007796.1"/>
</dbReference>
<dbReference type="Proteomes" id="UP000001941">
    <property type="component" value="Chromosome"/>
</dbReference>
<dbReference type="EnsemblBacteria" id="ABD41124">
    <property type="protein sequence ID" value="ABD41124"/>
    <property type="gene ID" value="Mhun_1386"/>
</dbReference>
<dbReference type="KEGG" id="mhu:Mhun_1386"/>
<dbReference type="GeneID" id="3923896"/>
<dbReference type="OrthoDB" id="119298at2157"/>
<proteinExistence type="predicted"/>
<evidence type="ECO:0000313" key="2">
    <source>
        <dbReference type="Proteomes" id="UP000001941"/>
    </source>
</evidence>
<organism evidence="1 2">
    <name type="scientific">Methanospirillum hungatei JF-1 (strain ATCC 27890 / DSM 864 / NBRC 100397 / JF-1)</name>
    <dbReference type="NCBI Taxonomy" id="323259"/>
    <lineage>
        <taxon>Archaea</taxon>
        <taxon>Methanobacteriati</taxon>
        <taxon>Methanobacteriota</taxon>
        <taxon>Stenosarchaea group</taxon>
        <taxon>Methanomicrobia</taxon>
        <taxon>Methanomicrobiales</taxon>
        <taxon>Methanospirillaceae</taxon>
        <taxon>Methanospirillum</taxon>
    </lineage>
</organism>
<dbReference type="HOGENOM" id="CLU_179015_0_0_2"/>
<gene>
    <name evidence="1" type="ordered locus">Mhun_1386</name>
</gene>
<protein>
    <submittedName>
        <fullName evidence="1">Uncharacterized protein</fullName>
    </submittedName>
</protein>
<dbReference type="EMBL" id="CP000254">
    <property type="protein sequence ID" value="ABD41124.1"/>
    <property type="molecule type" value="Genomic_DNA"/>
</dbReference>
<dbReference type="InParanoid" id="Q2FM04"/>
<evidence type="ECO:0000313" key="1">
    <source>
        <dbReference type="EMBL" id="ABD41124.1"/>
    </source>
</evidence>
<name>Q2FM04_METHJ</name>